<protein>
    <submittedName>
        <fullName evidence="2">Uncharacterized protein</fullName>
    </submittedName>
</protein>
<gene>
    <name evidence="2" type="ORF">J437_LFUL008379</name>
</gene>
<reference evidence="2" key="2">
    <citation type="submission" date="2017-10" db="EMBL/GenBank/DDBJ databases">
        <title>Ladona fulva Genome sequencing and assembly.</title>
        <authorList>
            <person name="Murali S."/>
            <person name="Richards S."/>
            <person name="Bandaranaike D."/>
            <person name="Bellair M."/>
            <person name="Blankenburg K."/>
            <person name="Chao H."/>
            <person name="Dinh H."/>
            <person name="Doddapaneni H."/>
            <person name="Dugan-Rocha S."/>
            <person name="Elkadiri S."/>
            <person name="Gnanaolivu R."/>
            <person name="Hernandez B."/>
            <person name="Skinner E."/>
            <person name="Javaid M."/>
            <person name="Lee S."/>
            <person name="Li M."/>
            <person name="Ming W."/>
            <person name="Munidasa M."/>
            <person name="Muniz J."/>
            <person name="Nguyen L."/>
            <person name="Hughes D."/>
            <person name="Osuji N."/>
            <person name="Pu L.-L."/>
            <person name="Puazo M."/>
            <person name="Qu C."/>
            <person name="Quiroz J."/>
            <person name="Raj R."/>
            <person name="Weissenberger G."/>
            <person name="Xin Y."/>
            <person name="Zou X."/>
            <person name="Han Y."/>
            <person name="Worley K."/>
            <person name="Muzny D."/>
            <person name="Gibbs R."/>
        </authorList>
    </citation>
    <scope>NUCLEOTIDE SEQUENCE</scope>
    <source>
        <strain evidence="2">Sampled in the wild</strain>
    </source>
</reference>
<evidence type="ECO:0000313" key="2">
    <source>
        <dbReference type="EMBL" id="KAG8228508.1"/>
    </source>
</evidence>
<comment type="caution">
    <text evidence="2">The sequence shown here is derived from an EMBL/GenBank/DDBJ whole genome shotgun (WGS) entry which is preliminary data.</text>
</comment>
<sequence length="74" mass="8767">MNTFFVSWINSWCCLIVSTLLFAQMIYVQNFSSTESSRSKANSQRRFFPNQQICKLDSLKFLKIVSNIKRFKDM</sequence>
<keyword evidence="1" id="KW-0812">Transmembrane</keyword>
<accession>A0A8K0K9R9</accession>
<proteinExistence type="predicted"/>
<organism evidence="2 3">
    <name type="scientific">Ladona fulva</name>
    <name type="common">Scarce chaser dragonfly</name>
    <name type="synonym">Libellula fulva</name>
    <dbReference type="NCBI Taxonomy" id="123851"/>
    <lineage>
        <taxon>Eukaryota</taxon>
        <taxon>Metazoa</taxon>
        <taxon>Ecdysozoa</taxon>
        <taxon>Arthropoda</taxon>
        <taxon>Hexapoda</taxon>
        <taxon>Insecta</taxon>
        <taxon>Pterygota</taxon>
        <taxon>Palaeoptera</taxon>
        <taxon>Odonata</taxon>
        <taxon>Epiprocta</taxon>
        <taxon>Anisoptera</taxon>
        <taxon>Libelluloidea</taxon>
        <taxon>Libellulidae</taxon>
        <taxon>Ladona</taxon>
    </lineage>
</organism>
<name>A0A8K0K9R9_LADFU</name>
<dbReference type="EMBL" id="KZ308375">
    <property type="protein sequence ID" value="KAG8228508.1"/>
    <property type="molecule type" value="Genomic_DNA"/>
</dbReference>
<dbReference type="Proteomes" id="UP000792457">
    <property type="component" value="Unassembled WGS sequence"/>
</dbReference>
<evidence type="ECO:0000313" key="3">
    <source>
        <dbReference type="Proteomes" id="UP000792457"/>
    </source>
</evidence>
<dbReference type="AlphaFoldDB" id="A0A8K0K9R9"/>
<keyword evidence="1" id="KW-1133">Transmembrane helix</keyword>
<evidence type="ECO:0000256" key="1">
    <source>
        <dbReference type="SAM" id="Phobius"/>
    </source>
</evidence>
<keyword evidence="3" id="KW-1185">Reference proteome</keyword>
<keyword evidence="1" id="KW-0472">Membrane</keyword>
<reference evidence="2" key="1">
    <citation type="submission" date="2013-04" db="EMBL/GenBank/DDBJ databases">
        <authorList>
            <person name="Qu J."/>
            <person name="Murali S.C."/>
            <person name="Bandaranaike D."/>
            <person name="Bellair M."/>
            <person name="Blankenburg K."/>
            <person name="Chao H."/>
            <person name="Dinh H."/>
            <person name="Doddapaneni H."/>
            <person name="Downs B."/>
            <person name="Dugan-Rocha S."/>
            <person name="Elkadiri S."/>
            <person name="Gnanaolivu R.D."/>
            <person name="Hernandez B."/>
            <person name="Javaid M."/>
            <person name="Jayaseelan J.C."/>
            <person name="Lee S."/>
            <person name="Li M."/>
            <person name="Ming W."/>
            <person name="Munidasa M."/>
            <person name="Muniz J."/>
            <person name="Nguyen L."/>
            <person name="Ongeri F."/>
            <person name="Osuji N."/>
            <person name="Pu L.-L."/>
            <person name="Puazo M."/>
            <person name="Qu C."/>
            <person name="Quiroz J."/>
            <person name="Raj R."/>
            <person name="Weissenberger G."/>
            <person name="Xin Y."/>
            <person name="Zou X."/>
            <person name="Han Y."/>
            <person name="Richards S."/>
            <person name="Worley K."/>
            <person name="Muzny D."/>
            <person name="Gibbs R."/>
        </authorList>
    </citation>
    <scope>NUCLEOTIDE SEQUENCE</scope>
    <source>
        <strain evidence="2">Sampled in the wild</strain>
    </source>
</reference>
<feature type="transmembrane region" description="Helical" evidence="1">
    <location>
        <begin position="6"/>
        <end position="28"/>
    </location>
</feature>